<dbReference type="OrthoDB" id="3054497at2759"/>
<accession>A0A9Q3HIQ7</accession>
<evidence type="ECO:0000313" key="4">
    <source>
        <dbReference type="Proteomes" id="UP000765509"/>
    </source>
</evidence>
<dbReference type="InterPro" id="IPR013103">
    <property type="entry name" value="RVT_2"/>
</dbReference>
<comment type="caution">
    <text evidence="3">The sequence shown here is derived from an EMBL/GenBank/DDBJ whole genome shotgun (WGS) entry which is preliminary data.</text>
</comment>
<dbReference type="AlphaFoldDB" id="A0A9Q3HIQ7"/>
<evidence type="ECO:0000259" key="2">
    <source>
        <dbReference type="Pfam" id="PF07727"/>
    </source>
</evidence>
<dbReference type="Pfam" id="PF07727">
    <property type="entry name" value="RVT_2"/>
    <property type="match status" value="1"/>
</dbReference>
<reference evidence="3" key="1">
    <citation type="submission" date="2021-03" db="EMBL/GenBank/DDBJ databases">
        <title>Draft genome sequence of rust myrtle Austropuccinia psidii MF-1, a brazilian biotype.</title>
        <authorList>
            <person name="Quecine M.C."/>
            <person name="Pachon D.M.R."/>
            <person name="Bonatelli M.L."/>
            <person name="Correr F.H."/>
            <person name="Franceschini L.M."/>
            <person name="Leite T.F."/>
            <person name="Margarido G.R.A."/>
            <person name="Almeida C.A."/>
            <person name="Ferrarezi J.A."/>
            <person name="Labate C.A."/>
        </authorList>
    </citation>
    <scope>NUCLEOTIDE SEQUENCE</scope>
    <source>
        <strain evidence="3">MF-1</strain>
    </source>
</reference>
<gene>
    <name evidence="3" type="ORF">O181_046618</name>
</gene>
<dbReference type="EMBL" id="AVOT02019394">
    <property type="protein sequence ID" value="MBW0506903.1"/>
    <property type="molecule type" value="Genomic_DNA"/>
</dbReference>
<feature type="domain" description="Reverse transcriptase Ty1/copia-type" evidence="2">
    <location>
        <begin position="168"/>
        <end position="290"/>
    </location>
</feature>
<keyword evidence="4" id="KW-1185">Reference proteome</keyword>
<feature type="region of interest" description="Disordered" evidence="1">
    <location>
        <begin position="63"/>
        <end position="82"/>
    </location>
</feature>
<evidence type="ECO:0000313" key="3">
    <source>
        <dbReference type="EMBL" id="MBW0506903.1"/>
    </source>
</evidence>
<dbReference type="Proteomes" id="UP000765509">
    <property type="component" value="Unassembled WGS sequence"/>
</dbReference>
<name>A0A9Q3HIQ7_9BASI</name>
<evidence type="ECO:0000256" key="1">
    <source>
        <dbReference type="SAM" id="MobiDB-lite"/>
    </source>
</evidence>
<organism evidence="3 4">
    <name type="scientific">Austropuccinia psidii MF-1</name>
    <dbReference type="NCBI Taxonomy" id="1389203"/>
    <lineage>
        <taxon>Eukaryota</taxon>
        <taxon>Fungi</taxon>
        <taxon>Dikarya</taxon>
        <taxon>Basidiomycota</taxon>
        <taxon>Pucciniomycotina</taxon>
        <taxon>Pucciniomycetes</taxon>
        <taxon>Pucciniales</taxon>
        <taxon>Sphaerophragmiaceae</taxon>
        <taxon>Austropuccinia</taxon>
    </lineage>
</organism>
<proteinExistence type="predicted"/>
<sequence>MFRILDLETGKVKTTHHIKFNDSLFPNKNQENLDHNAESFVVSGSLDVPINPQANSDCCDTPKAPNNLELSPNDQRESDKNHNKTINTLWQYKGYTWTTQPVDNSKEIKSNLNPVNILTNSCQTKKSASFVEANISDPKSYSQATHHPDSRTWLAAIDNEIFNINKHQVWSSDEQGKSTHPLTTTWVFKRKTDENGNLTKYKARLCVRVFNQQEGIDYNDVFSPTWQLASLRLLLTLAHQHGFQIDQMDVQCVFLNGIPDKTLYIFCPDGCKEESKIPKLNKSLYGLKKSA</sequence>
<protein>
    <recommendedName>
        <fullName evidence="2">Reverse transcriptase Ty1/copia-type domain-containing protein</fullName>
    </recommendedName>
</protein>